<sequence length="90" mass="10438">MRLLPTEHKDIMNLLKAAGLENEILLTKKTGWVHLKHKGEVFSFHRKKVTTLENGQFSDTVEYYVGSPRNPEKLADWPHVAARLEAWLEK</sequence>
<evidence type="ECO:0000313" key="1">
    <source>
        <dbReference type="EMBL" id="WOK08205.1"/>
    </source>
</evidence>
<organism evidence="1 2">
    <name type="scientific">Imperialibacter roseus</name>
    <dbReference type="NCBI Taxonomy" id="1324217"/>
    <lineage>
        <taxon>Bacteria</taxon>
        <taxon>Pseudomonadati</taxon>
        <taxon>Bacteroidota</taxon>
        <taxon>Cytophagia</taxon>
        <taxon>Cytophagales</taxon>
        <taxon>Flammeovirgaceae</taxon>
        <taxon>Imperialibacter</taxon>
    </lineage>
</organism>
<dbReference type="Proteomes" id="UP001302349">
    <property type="component" value="Chromosome"/>
</dbReference>
<reference evidence="1 2" key="1">
    <citation type="journal article" date="2023" name="Microbiol. Resour. Announc.">
        <title>Complete Genome Sequence of Imperialibacter roseus strain P4T.</title>
        <authorList>
            <person name="Tizabi D.R."/>
            <person name="Bachvaroff T."/>
            <person name="Hill R.T."/>
        </authorList>
    </citation>
    <scope>NUCLEOTIDE SEQUENCE [LARGE SCALE GENOMIC DNA]</scope>
    <source>
        <strain evidence="1 2">P4T</strain>
    </source>
</reference>
<accession>A0ABZ0IT55</accession>
<gene>
    <name evidence="1" type="ORF">RT717_06095</name>
</gene>
<dbReference type="RefSeq" id="WP_317490849.1">
    <property type="nucleotide sequence ID" value="NZ_CP136051.1"/>
</dbReference>
<protein>
    <submittedName>
        <fullName evidence="1">Uncharacterized protein</fullName>
    </submittedName>
</protein>
<keyword evidence="2" id="KW-1185">Reference proteome</keyword>
<name>A0ABZ0IT55_9BACT</name>
<proteinExistence type="predicted"/>
<dbReference type="EMBL" id="CP136051">
    <property type="protein sequence ID" value="WOK08205.1"/>
    <property type="molecule type" value="Genomic_DNA"/>
</dbReference>
<evidence type="ECO:0000313" key="2">
    <source>
        <dbReference type="Proteomes" id="UP001302349"/>
    </source>
</evidence>